<gene>
    <name evidence="1" type="ORF">CRP01_03675</name>
</gene>
<reference evidence="1 2" key="1">
    <citation type="submission" date="2017-10" db="EMBL/GenBank/DDBJ databases">
        <title>The draft genome sequence of Lewinella nigricans NBRC 102662.</title>
        <authorList>
            <person name="Wang K."/>
        </authorList>
    </citation>
    <scope>NUCLEOTIDE SEQUENCE [LARGE SCALE GENOMIC DNA]</scope>
    <source>
        <strain evidence="1 2">NBRC 102662</strain>
    </source>
</reference>
<dbReference type="Pfam" id="PF11746">
    <property type="entry name" value="DUF3303"/>
    <property type="match status" value="1"/>
</dbReference>
<dbReference type="RefSeq" id="WP_099148650.1">
    <property type="nucleotide sequence ID" value="NZ_PDUD01000004.1"/>
</dbReference>
<comment type="caution">
    <text evidence="1">The sequence shown here is derived from an EMBL/GenBank/DDBJ whole genome shotgun (WGS) entry which is preliminary data.</text>
</comment>
<accession>A0A2D0NH98</accession>
<dbReference type="Proteomes" id="UP000223913">
    <property type="component" value="Unassembled WGS sequence"/>
</dbReference>
<dbReference type="EMBL" id="PDUD01000004">
    <property type="protein sequence ID" value="PHN07861.1"/>
    <property type="molecule type" value="Genomic_DNA"/>
</dbReference>
<evidence type="ECO:0000313" key="1">
    <source>
        <dbReference type="EMBL" id="PHN07861.1"/>
    </source>
</evidence>
<evidence type="ECO:0000313" key="2">
    <source>
        <dbReference type="Proteomes" id="UP000223913"/>
    </source>
</evidence>
<dbReference type="InterPro" id="IPR021734">
    <property type="entry name" value="DUF3303"/>
</dbReference>
<proteinExistence type="predicted"/>
<dbReference type="OrthoDB" id="9801877at2"/>
<name>A0A2D0NH98_FLAN2</name>
<organism evidence="1 2">
    <name type="scientific">Flavilitoribacter nigricans (strain ATCC 23147 / DSM 23189 / NBRC 102662 / NCIMB 1420 / SS-2)</name>
    <name type="common">Lewinella nigricans</name>
    <dbReference type="NCBI Taxonomy" id="1122177"/>
    <lineage>
        <taxon>Bacteria</taxon>
        <taxon>Pseudomonadati</taxon>
        <taxon>Bacteroidota</taxon>
        <taxon>Saprospiria</taxon>
        <taxon>Saprospirales</taxon>
        <taxon>Lewinellaceae</taxon>
        <taxon>Flavilitoribacter</taxon>
    </lineage>
</organism>
<dbReference type="AlphaFoldDB" id="A0A2D0NH98"/>
<keyword evidence="2" id="KW-1185">Reference proteome</keyword>
<sequence length="94" mass="11044">MPTYLIIEHFRAGKVRELYRRFDERGRMLPPGLHYLDSWINESVTTCYQLMESDSREALEEWMDHWKDLVDFEVVPVISSARAREKALGGAAKK</sequence>
<evidence type="ECO:0008006" key="3">
    <source>
        <dbReference type="Google" id="ProtNLM"/>
    </source>
</evidence>
<protein>
    <recommendedName>
        <fullName evidence="3">DUF3303 domain-containing protein</fullName>
    </recommendedName>
</protein>